<name>A0AA38LEA8_TAXCH</name>
<reference evidence="1 2" key="1">
    <citation type="journal article" date="2021" name="Nat. Plants">
        <title>The Taxus genome provides insights into paclitaxel biosynthesis.</title>
        <authorList>
            <person name="Xiong X."/>
            <person name="Gou J."/>
            <person name="Liao Q."/>
            <person name="Li Y."/>
            <person name="Zhou Q."/>
            <person name="Bi G."/>
            <person name="Li C."/>
            <person name="Du R."/>
            <person name="Wang X."/>
            <person name="Sun T."/>
            <person name="Guo L."/>
            <person name="Liang H."/>
            <person name="Lu P."/>
            <person name="Wu Y."/>
            <person name="Zhang Z."/>
            <person name="Ro D.K."/>
            <person name="Shang Y."/>
            <person name="Huang S."/>
            <person name="Yan J."/>
        </authorList>
    </citation>
    <scope>NUCLEOTIDE SEQUENCE [LARGE SCALE GENOMIC DNA]</scope>
    <source>
        <strain evidence="1">Ta-2019</strain>
    </source>
</reference>
<gene>
    <name evidence="1" type="ORF">KI387_019671</name>
</gene>
<dbReference type="Proteomes" id="UP000824469">
    <property type="component" value="Unassembled WGS sequence"/>
</dbReference>
<evidence type="ECO:0000313" key="1">
    <source>
        <dbReference type="EMBL" id="KAH9317902.1"/>
    </source>
</evidence>
<dbReference type="AlphaFoldDB" id="A0AA38LEA8"/>
<evidence type="ECO:0000313" key="2">
    <source>
        <dbReference type="Proteomes" id="UP000824469"/>
    </source>
</evidence>
<protein>
    <submittedName>
        <fullName evidence="1">Uncharacterized protein</fullName>
    </submittedName>
</protein>
<sequence length="99" mass="11461">LFLLLDKQFKESKMSRRAWRLTSSQVFKELKRCRSDAFRTTSKGLSSQIYEQIGSAYGIKMHYSNKVLKSNGMQWMLPFSVRSLASTSATESNKQNKQE</sequence>
<accession>A0AA38LEA8</accession>
<feature type="non-terminal residue" evidence="1">
    <location>
        <position position="99"/>
    </location>
</feature>
<organism evidence="1 2">
    <name type="scientific">Taxus chinensis</name>
    <name type="common">Chinese yew</name>
    <name type="synonym">Taxus wallichiana var. chinensis</name>
    <dbReference type="NCBI Taxonomy" id="29808"/>
    <lineage>
        <taxon>Eukaryota</taxon>
        <taxon>Viridiplantae</taxon>
        <taxon>Streptophyta</taxon>
        <taxon>Embryophyta</taxon>
        <taxon>Tracheophyta</taxon>
        <taxon>Spermatophyta</taxon>
        <taxon>Pinopsida</taxon>
        <taxon>Pinidae</taxon>
        <taxon>Conifers II</taxon>
        <taxon>Cupressales</taxon>
        <taxon>Taxaceae</taxon>
        <taxon>Taxus</taxon>
    </lineage>
</organism>
<proteinExistence type="predicted"/>
<feature type="non-terminal residue" evidence="1">
    <location>
        <position position="1"/>
    </location>
</feature>
<dbReference type="EMBL" id="JAHRHJ020000004">
    <property type="protein sequence ID" value="KAH9317902.1"/>
    <property type="molecule type" value="Genomic_DNA"/>
</dbReference>
<keyword evidence="2" id="KW-1185">Reference proteome</keyword>
<comment type="caution">
    <text evidence="1">The sequence shown here is derived from an EMBL/GenBank/DDBJ whole genome shotgun (WGS) entry which is preliminary data.</text>
</comment>